<evidence type="ECO:0000313" key="1">
    <source>
        <dbReference type="EMBL" id="ADE75707.1"/>
    </source>
</evidence>
<reference evidence="1" key="1">
    <citation type="submission" date="2010-04" db="EMBL/GenBank/DDBJ databases">
        <authorList>
            <person name="Reid K.E."/>
            <person name="Liao N."/>
            <person name="Chan S."/>
            <person name="Docking R."/>
            <person name="Taylor G."/>
            <person name="Moore R."/>
            <person name="Mayo M."/>
            <person name="Munro S."/>
            <person name="King J."/>
            <person name="Yanchuk A."/>
            <person name="Holt R."/>
            <person name="Jones S."/>
            <person name="Marra M."/>
            <person name="Ritland C.E."/>
            <person name="Ritland K."/>
            <person name="Bohlmann J."/>
        </authorList>
    </citation>
    <scope>NUCLEOTIDE SEQUENCE</scope>
    <source>
        <tissue evidence="1">Buds collected with no treatment. Collection October 2007</tissue>
    </source>
</reference>
<protein>
    <submittedName>
        <fullName evidence="1">Uncharacterized protein</fullName>
    </submittedName>
</protein>
<sequence>MVEIFLVAYPLDASPMESSLQISWVLLKTPAIYAFAGLNNVFLYHLNVL</sequence>
<dbReference type="EMBL" id="BT122319">
    <property type="protein sequence ID" value="ADE75707.1"/>
    <property type="molecule type" value="mRNA"/>
</dbReference>
<name>D5A838_PICSI</name>
<dbReference type="AlphaFoldDB" id="D5A838"/>
<accession>D5A838</accession>
<organism evidence="1">
    <name type="scientific">Picea sitchensis</name>
    <name type="common">Sitka spruce</name>
    <name type="synonym">Pinus sitchensis</name>
    <dbReference type="NCBI Taxonomy" id="3332"/>
    <lineage>
        <taxon>Eukaryota</taxon>
        <taxon>Viridiplantae</taxon>
        <taxon>Streptophyta</taxon>
        <taxon>Embryophyta</taxon>
        <taxon>Tracheophyta</taxon>
        <taxon>Spermatophyta</taxon>
        <taxon>Pinopsida</taxon>
        <taxon>Pinidae</taxon>
        <taxon>Conifers I</taxon>
        <taxon>Pinales</taxon>
        <taxon>Pinaceae</taxon>
        <taxon>Picea</taxon>
    </lineage>
</organism>
<proteinExistence type="evidence at transcript level"/>